<dbReference type="Proteomes" id="UP000192220">
    <property type="component" value="Unplaced"/>
</dbReference>
<dbReference type="KEGG" id="alim:106511768"/>
<dbReference type="InParanoid" id="A0A2I4AKB9"/>
<dbReference type="AlphaFoldDB" id="A0A2I4AKB9"/>
<feature type="compositionally biased region" description="Basic and acidic residues" evidence="2">
    <location>
        <begin position="386"/>
        <end position="405"/>
    </location>
</feature>
<feature type="compositionally biased region" description="Basic residues" evidence="2">
    <location>
        <begin position="415"/>
        <end position="430"/>
    </location>
</feature>
<accession>A0A2I4AKB9</accession>
<feature type="region of interest" description="Disordered" evidence="2">
    <location>
        <begin position="375"/>
        <end position="442"/>
    </location>
</feature>
<feature type="coiled-coil region" evidence="1">
    <location>
        <begin position="157"/>
        <end position="273"/>
    </location>
</feature>
<feature type="coiled-coil region" evidence="1">
    <location>
        <begin position="27"/>
        <end position="54"/>
    </location>
</feature>
<sequence length="442" mass="51971">MDATLQPLTVPNEGFIMVSEYEYQFNLTSSDKKIADLEKQNTELVRELEDKSRKLYDLTILHSEAEKRCQEFQNGNSTFEAQKQTFQKLMADLQLQNDFLRGKNQKLTADLFLQTSVYQKAIRNNSSLKKSLQAETLKSQRAETLLAQRDTETEKLRASLEQLHNDMGEKLNQWKRETQKEMSDSLQQQAIKSERAINSERVKSEELKIQIKRLKSENEKIITELQQQTTISHNMTEDIMRLELSLTDEKFKSQQAESSLEHLKKYIEEQEKEWNAATTKAVNTISLLEESLSSEKLHTNELEILLGKQQEETQNIRAALESLQKIMGEQEEKWEREKMIHLHERREMSDCLEQETIRFQQEFNPEKAEQERVMLSETKTNSMDEVQTKDERHKQFEENVLERKPTPTQQTENKKPKKPTWFKWFKRKSRAPADTSLPPPAS</sequence>
<protein>
    <submittedName>
        <fullName evidence="4">Intermediate filament protein ifa-1</fullName>
    </submittedName>
</protein>
<reference evidence="4" key="1">
    <citation type="submission" date="2025-08" db="UniProtKB">
        <authorList>
            <consortium name="RefSeq"/>
        </authorList>
    </citation>
    <scope>IDENTIFICATION</scope>
</reference>
<evidence type="ECO:0000313" key="3">
    <source>
        <dbReference type="Proteomes" id="UP000192220"/>
    </source>
</evidence>
<keyword evidence="1" id="KW-0175">Coiled coil</keyword>
<keyword evidence="3" id="KW-1185">Reference proteome</keyword>
<proteinExistence type="predicted"/>
<gene>
    <name evidence="4" type="primary">LOC106511768</name>
</gene>
<dbReference type="GeneID" id="106511768"/>
<dbReference type="RefSeq" id="XP_013855960.1">
    <property type="nucleotide sequence ID" value="XM_014000506.1"/>
</dbReference>
<organism evidence="3 4">
    <name type="scientific">Austrofundulus limnaeus</name>
    <name type="common">Annual killifish</name>
    <dbReference type="NCBI Taxonomy" id="52670"/>
    <lineage>
        <taxon>Eukaryota</taxon>
        <taxon>Metazoa</taxon>
        <taxon>Chordata</taxon>
        <taxon>Craniata</taxon>
        <taxon>Vertebrata</taxon>
        <taxon>Euteleostomi</taxon>
        <taxon>Actinopterygii</taxon>
        <taxon>Neopterygii</taxon>
        <taxon>Teleostei</taxon>
        <taxon>Neoteleostei</taxon>
        <taxon>Acanthomorphata</taxon>
        <taxon>Ovalentaria</taxon>
        <taxon>Atherinomorphae</taxon>
        <taxon>Cyprinodontiformes</taxon>
        <taxon>Rivulidae</taxon>
        <taxon>Austrofundulus</taxon>
    </lineage>
</organism>
<evidence type="ECO:0000313" key="4">
    <source>
        <dbReference type="RefSeq" id="XP_013855960.1"/>
    </source>
</evidence>
<dbReference type="STRING" id="52670.A0A2I4AKB9"/>
<name>A0A2I4AKB9_AUSLI</name>
<evidence type="ECO:0000256" key="1">
    <source>
        <dbReference type="SAM" id="Coils"/>
    </source>
</evidence>
<evidence type="ECO:0000256" key="2">
    <source>
        <dbReference type="SAM" id="MobiDB-lite"/>
    </source>
</evidence>